<evidence type="ECO:0000256" key="1">
    <source>
        <dbReference type="ARBA" id="ARBA00004651"/>
    </source>
</evidence>
<evidence type="ECO:0000256" key="2">
    <source>
        <dbReference type="ARBA" id="ARBA00022475"/>
    </source>
</evidence>
<evidence type="ECO:0000259" key="7">
    <source>
        <dbReference type="PROSITE" id="PS50850"/>
    </source>
</evidence>
<dbReference type="Proteomes" id="UP000069241">
    <property type="component" value="Chromosome"/>
</dbReference>
<gene>
    <name evidence="8" type="ORF">AXF13_06205</name>
</gene>
<feature type="transmembrane region" description="Helical" evidence="6">
    <location>
        <begin position="367"/>
        <end position="386"/>
    </location>
</feature>
<dbReference type="SUPFAM" id="SSF103473">
    <property type="entry name" value="MFS general substrate transporter"/>
    <property type="match status" value="1"/>
</dbReference>
<feature type="transmembrane region" description="Helical" evidence="6">
    <location>
        <begin position="41"/>
        <end position="62"/>
    </location>
</feature>
<feature type="transmembrane region" description="Helical" evidence="6">
    <location>
        <begin position="163"/>
        <end position="183"/>
    </location>
</feature>
<keyword evidence="4 6" id="KW-1133">Transmembrane helix</keyword>
<feature type="domain" description="Major facilitator superfamily (MFS) profile" evidence="7">
    <location>
        <begin position="1"/>
        <end position="391"/>
    </location>
</feature>
<dbReference type="GO" id="GO:0005886">
    <property type="term" value="C:plasma membrane"/>
    <property type="evidence" value="ECO:0007669"/>
    <property type="project" value="UniProtKB-SubCell"/>
</dbReference>
<name>A0A109W435_9BACT</name>
<dbReference type="InterPro" id="IPR020846">
    <property type="entry name" value="MFS_dom"/>
</dbReference>
<reference evidence="9" key="1">
    <citation type="submission" date="2016-02" db="EMBL/GenBank/DDBJ databases">
        <authorList>
            <person name="Holder M.E."/>
            <person name="Ajami N.J."/>
            <person name="Petrosino J.F."/>
        </authorList>
    </citation>
    <scope>NUCLEOTIDE SEQUENCE [LARGE SCALE GENOMIC DNA]</scope>
    <source>
        <strain evidence="9">CCUG 45958</strain>
    </source>
</reference>
<organism evidence="8 9">
    <name type="scientific">Desulfovibrio fairfieldensis</name>
    <dbReference type="NCBI Taxonomy" id="44742"/>
    <lineage>
        <taxon>Bacteria</taxon>
        <taxon>Pseudomonadati</taxon>
        <taxon>Thermodesulfobacteriota</taxon>
        <taxon>Desulfovibrionia</taxon>
        <taxon>Desulfovibrionales</taxon>
        <taxon>Desulfovibrionaceae</taxon>
        <taxon>Desulfovibrio</taxon>
    </lineage>
</organism>
<dbReference type="AlphaFoldDB" id="A0A109W435"/>
<keyword evidence="3 6" id="KW-0812">Transmembrane</keyword>
<feature type="transmembrane region" description="Helical" evidence="6">
    <location>
        <begin position="343"/>
        <end position="361"/>
    </location>
</feature>
<dbReference type="PANTHER" id="PTHR43124">
    <property type="entry name" value="PURINE EFFLUX PUMP PBUE"/>
    <property type="match status" value="1"/>
</dbReference>
<dbReference type="InterPro" id="IPR036259">
    <property type="entry name" value="MFS_trans_sf"/>
</dbReference>
<feature type="transmembrane region" description="Helical" evidence="6">
    <location>
        <begin position="12"/>
        <end position="35"/>
    </location>
</feature>
<proteinExistence type="predicted"/>
<evidence type="ECO:0000256" key="4">
    <source>
        <dbReference type="ARBA" id="ARBA00022989"/>
    </source>
</evidence>
<evidence type="ECO:0000256" key="5">
    <source>
        <dbReference type="ARBA" id="ARBA00023136"/>
    </source>
</evidence>
<dbReference type="PROSITE" id="PS50850">
    <property type="entry name" value="MFS"/>
    <property type="match status" value="1"/>
</dbReference>
<evidence type="ECO:0000256" key="3">
    <source>
        <dbReference type="ARBA" id="ARBA00022692"/>
    </source>
</evidence>
<protein>
    <submittedName>
        <fullName evidence="8">MFS transporter</fullName>
    </submittedName>
</protein>
<dbReference type="Gene3D" id="1.20.1250.20">
    <property type="entry name" value="MFS general substrate transporter like domains"/>
    <property type="match status" value="2"/>
</dbReference>
<dbReference type="InterPro" id="IPR050189">
    <property type="entry name" value="MFS_Efflux_Transporters"/>
</dbReference>
<dbReference type="InterPro" id="IPR011701">
    <property type="entry name" value="MFS"/>
</dbReference>
<evidence type="ECO:0000313" key="8">
    <source>
        <dbReference type="EMBL" id="AMD89736.1"/>
    </source>
</evidence>
<dbReference type="STRING" id="44742.AXF13_06205"/>
<accession>A0A109W435</accession>
<evidence type="ECO:0000256" key="6">
    <source>
        <dbReference type="SAM" id="Phobius"/>
    </source>
</evidence>
<dbReference type="KEGG" id="dfi:AXF13_06205"/>
<dbReference type="Pfam" id="PF07690">
    <property type="entry name" value="MFS_1"/>
    <property type="match status" value="1"/>
</dbReference>
<keyword evidence="2" id="KW-1003">Cell membrane</keyword>
<feature type="transmembrane region" description="Helical" evidence="6">
    <location>
        <begin position="95"/>
        <end position="120"/>
    </location>
</feature>
<feature type="transmembrane region" description="Helical" evidence="6">
    <location>
        <begin position="69"/>
        <end position="89"/>
    </location>
</feature>
<feature type="transmembrane region" description="Helical" evidence="6">
    <location>
        <begin position="278"/>
        <end position="296"/>
    </location>
</feature>
<dbReference type="EMBL" id="CP014229">
    <property type="protein sequence ID" value="AMD89736.1"/>
    <property type="molecule type" value="Genomic_DNA"/>
</dbReference>
<dbReference type="PANTHER" id="PTHR43124:SF3">
    <property type="entry name" value="CHLORAMPHENICOL EFFLUX PUMP RV0191"/>
    <property type="match status" value="1"/>
</dbReference>
<evidence type="ECO:0000313" key="9">
    <source>
        <dbReference type="Proteomes" id="UP000069241"/>
    </source>
</evidence>
<feature type="transmembrane region" description="Helical" evidence="6">
    <location>
        <begin position="140"/>
        <end position="157"/>
    </location>
</feature>
<keyword evidence="9" id="KW-1185">Reference proteome</keyword>
<dbReference type="RefSeq" id="WP_062252066.1">
    <property type="nucleotide sequence ID" value="NZ_CP014229.1"/>
</dbReference>
<dbReference type="GO" id="GO:0022857">
    <property type="term" value="F:transmembrane transporter activity"/>
    <property type="evidence" value="ECO:0007669"/>
    <property type="project" value="InterPro"/>
</dbReference>
<feature type="transmembrane region" description="Helical" evidence="6">
    <location>
        <begin position="302"/>
        <end position="323"/>
    </location>
</feature>
<keyword evidence="5 6" id="KW-0472">Membrane</keyword>
<comment type="subcellular location">
    <subcellularLocation>
        <location evidence="1">Cell membrane</location>
        <topology evidence="1">Multi-pass membrane protein</topology>
    </subcellularLocation>
</comment>
<sequence length="393" mass="41856">MLSRARYILLNAYHILIDGLFDAVPILLAFMVISFGEGEKAVGLIVSVGTAAGTAAGLGTLLLSRKLGFMQTITLVTAVCGAGFCAATFSGNIVVAGLCFILAVAGYNVFHNIAFSYLTLHTERRRLGRVMSDFTAIGDVGRIPLVSLAAFAAAYSFGGFPGWRVVCITYGAAALAAALWLFFSCRGERPETREEAYGGRSFPAFGIFKDREIFLAMLASILNAFSNDRIFTFLPLLLIGKGVDPKIIGSFALGFSVGSFLGKMACGRFVDSFGPRKVFVAAELLLTVLLCALIMADQLVLIVSIALLLGIVTKGTVPVIQAIITEPVRDAASYGDVFSINSFLRGITNMLTPLLFGFLASAWSMNAIYAIMAVVAAVAAVPVLLMRRFDSAR</sequence>